<accession>A0A8H4NAR3</accession>
<sequence length="205" mass="23823">MRTRHLIIVCYKGEYHIVQYGQWDGNPSGQGVRVLRFLSIPTNITALKASIDNGMLYTPTDEELDALDRFLQRPVEGDSDDIWRKDWLTRNYPSLTRNLSAEILEVVAQAEEPVPVIKDLEFVEDSLLCEWVYVVDLDERVMEVYRSNHEGNRRNDLRGMGRLSITEELQTVPNLTACFRLAELPDEEEFLRKSEMEDKKEEDAD</sequence>
<evidence type="ECO:0000313" key="1">
    <source>
        <dbReference type="EMBL" id="KAF4312131.1"/>
    </source>
</evidence>
<dbReference type="Proteomes" id="UP000572817">
    <property type="component" value="Unassembled WGS sequence"/>
</dbReference>
<proteinExistence type="predicted"/>
<dbReference type="AlphaFoldDB" id="A0A8H4NAR3"/>
<keyword evidence="2" id="KW-1185">Reference proteome</keyword>
<evidence type="ECO:0000313" key="2">
    <source>
        <dbReference type="Proteomes" id="UP000572817"/>
    </source>
</evidence>
<organism evidence="1 2">
    <name type="scientific">Botryosphaeria dothidea</name>
    <dbReference type="NCBI Taxonomy" id="55169"/>
    <lineage>
        <taxon>Eukaryota</taxon>
        <taxon>Fungi</taxon>
        <taxon>Dikarya</taxon>
        <taxon>Ascomycota</taxon>
        <taxon>Pezizomycotina</taxon>
        <taxon>Dothideomycetes</taxon>
        <taxon>Dothideomycetes incertae sedis</taxon>
        <taxon>Botryosphaeriales</taxon>
        <taxon>Botryosphaeriaceae</taxon>
        <taxon>Botryosphaeria</taxon>
    </lineage>
</organism>
<comment type="caution">
    <text evidence="1">The sequence shown here is derived from an EMBL/GenBank/DDBJ whole genome shotgun (WGS) entry which is preliminary data.</text>
</comment>
<protein>
    <submittedName>
        <fullName evidence="1">Uncharacterized protein</fullName>
    </submittedName>
</protein>
<name>A0A8H4NAR3_9PEZI</name>
<gene>
    <name evidence="1" type="ORF">GTA08_BOTSDO12207</name>
</gene>
<dbReference type="EMBL" id="WWBZ02000007">
    <property type="protein sequence ID" value="KAF4312131.1"/>
    <property type="molecule type" value="Genomic_DNA"/>
</dbReference>
<reference evidence="1" key="1">
    <citation type="submission" date="2020-04" db="EMBL/GenBank/DDBJ databases">
        <title>Genome Assembly and Annotation of Botryosphaeria dothidea sdau 11-99, a Latent Pathogen of Apple Fruit Ring Rot in China.</title>
        <authorList>
            <person name="Yu C."/>
            <person name="Diao Y."/>
            <person name="Lu Q."/>
            <person name="Zhao J."/>
            <person name="Cui S."/>
            <person name="Peng C."/>
            <person name="He B."/>
            <person name="Liu H."/>
        </authorList>
    </citation>
    <scope>NUCLEOTIDE SEQUENCE [LARGE SCALE GENOMIC DNA]</scope>
    <source>
        <strain evidence="1">Sdau11-99</strain>
    </source>
</reference>
<dbReference type="OrthoDB" id="3938867at2759"/>